<organism evidence="1 2">
    <name type="scientific">Chloroflexus aggregans</name>
    <dbReference type="NCBI Taxonomy" id="152260"/>
    <lineage>
        <taxon>Bacteria</taxon>
        <taxon>Bacillati</taxon>
        <taxon>Chloroflexota</taxon>
        <taxon>Chloroflexia</taxon>
        <taxon>Chloroflexales</taxon>
        <taxon>Chloroflexineae</taxon>
        <taxon>Chloroflexaceae</taxon>
        <taxon>Chloroflexus</taxon>
    </lineage>
</organism>
<accession>A0A2J6X2P0</accession>
<proteinExistence type="predicted"/>
<gene>
    <name evidence="1" type="ORF">C0184_11325</name>
</gene>
<dbReference type="EMBL" id="PNIQ01000757">
    <property type="protein sequence ID" value="PMP78198.1"/>
    <property type="molecule type" value="Genomic_DNA"/>
</dbReference>
<evidence type="ECO:0000313" key="2">
    <source>
        <dbReference type="Proteomes" id="UP000243376"/>
    </source>
</evidence>
<name>A0A2J6X2P0_9CHLR</name>
<reference evidence="1 2" key="1">
    <citation type="submission" date="2018-01" db="EMBL/GenBank/DDBJ databases">
        <title>Metagenomic assembled genomes from two thermal pools in the Uzon Caldera, Kamchatka, Russia.</title>
        <authorList>
            <person name="Wilkins L."/>
            <person name="Ettinger C."/>
        </authorList>
    </citation>
    <scope>NUCLEOTIDE SEQUENCE [LARGE SCALE GENOMIC DNA]</scope>
    <source>
        <strain evidence="1">ZAV-02</strain>
    </source>
</reference>
<dbReference type="Proteomes" id="UP000243376">
    <property type="component" value="Unassembled WGS sequence"/>
</dbReference>
<evidence type="ECO:0000313" key="1">
    <source>
        <dbReference type="EMBL" id="PMP78198.1"/>
    </source>
</evidence>
<sequence length="58" mass="6865">MARTKLTNATAHTPKRKGQLPTKVCVGCGRPFEWRKKWARCWDEVRYCSERCRRAARL</sequence>
<protein>
    <submittedName>
        <fullName evidence="1">DUF2256 domain-containing protein</fullName>
    </submittedName>
</protein>
<dbReference type="PANTHER" id="PTHR37463">
    <property type="entry name" value="GSL3115 PROTEIN"/>
    <property type="match status" value="1"/>
</dbReference>
<dbReference type="PANTHER" id="PTHR37463:SF1">
    <property type="entry name" value="DUF2256 DOMAIN-CONTAINING PROTEIN"/>
    <property type="match status" value="1"/>
</dbReference>
<dbReference type="AlphaFoldDB" id="A0A2J6X2P0"/>
<dbReference type="InterPro" id="IPR017136">
    <property type="entry name" value="UCP037205"/>
</dbReference>
<comment type="caution">
    <text evidence="1">The sequence shown here is derived from an EMBL/GenBank/DDBJ whole genome shotgun (WGS) entry which is preliminary data.</text>
</comment>
<dbReference type="Pfam" id="PF10013">
    <property type="entry name" value="DUF2256"/>
    <property type="match status" value="1"/>
</dbReference>